<keyword evidence="9" id="KW-1185">Reference proteome</keyword>
<evidence type="ECO:0000256" key="2">
    <source>
        <dbReference type="ARBA" id="ARBA00010447"/>
    </source>
</evidence>
<evidence type="ECO:0000313" key="9">
    <source>
        <dbReference type="Proteomes" id="UP000436138"/>
    </source>
</evidence>
<dbReference type="InterPro" id="IPR016454">
    <property type="entry name" value="Cysteine_dSase"/>
</dbReference>
<dbReference type="InterPro" id="IPR010970">
    <property type="entry name" value="Cys_dSase_SufS"/>
</dbReference>
<dbReference type="CDD" id="cd06453">
    <property type="entry name" value="SufS_like"/>
    <property type="match status" value="1"/>
</dbReference>
<dbReference type="NCBIfam" id="TIGR01979">
    <property type="entry name" value="sufS"/>
    <property type="match status" value="1"/>
</dbReference>
<reference evidence="8 9" key="1">
    <citation type="submission" date="2019-12" db="EMBL/GenBank/DDBJ databases">
        <title>Streptomyces sp. strain T44 isolated from rhizosphere soil of Broussonetia papyrifera.</title>
        <authorList>
            <person name="Mo P."/>
        </authorList>
    </citation>
    <scope>NUCLEOTIDE SEQUENCE [LARGE SCALE GENOMIC DNA]</scope>
    <source>
        <strain evidence="8 9">T44</strain>
    </source>
</reference>
<keyword evidence="4" id="KW-0808">Transferase</keyword>
<dbReference type="PANTHER" id="PTHR43586:SF8">
    <property type="entry name" value="CYSTEINE DESULFURASE 1, CHLOROPLASTIC"/>
    <property type="match status" value="1"/>
</dbReference>
<dbReference type="InterPro" id="IPR015424">
    <property type="entry name" value="PyrdxlP-dep_Trfase"/>
</dbReference>
<gene>
    <name evidence="8" type="primary">sufS</name>
    <name evidence="8" type="ORF">GQF42_15230</name>
</gene>
<comment type="cofactor">
    <cofactor evidence="1">
        <name>pyridoxal 5'-phosphate</name>
        <dbReference type="ChEBI" id="CHEBI:597326"/>
    </cofactor>
</comment>
<evidence type="ECO:0000256" key="5">
    <source>
        <dbReference type="ARBA" id="ARBA00022898"/>
    </source>
</evidence>
<organism evidence="8 9">
    <name type="scientific">Streptomyces broussonetiae</name>
    <dbReference type="NCBI Taxonomy" id="2686304"/>
    <lineage>
        <taxon>Bacteria</taxon>
        <taxon>Bacillati</taxon>
        <taxon>Actinomycetota</taxon>
        <taxon>Actinomycetes</taxon>
        <taxon>Kitasatosporales</taxon>
        <taxon>Streptomycetaceae</taxon>
        <taxon>Streptomyces</taxon>
    </lineage>
</organism>
<name>A0A6I6N7Q5_9ACTN</name>
<sequence length="416" mass="44096">MMSDAREHFPILTQQVDGHPLAYLDNAATTQKPRQVLDAVVRYYSESNANVGRSVHAMSMRATDAYEAARETVRGFVNAADASEIVFTKGTTESVNLVAEGFVTELVSAGDEIVVSGMEHHSNLLPWHRVCRRTGAVLRVVPTDADGEITAAAFAEQLGPRTRFAAVAHVSNVQGTVNPVAEISALTRERGIPLLVDGAQAVAHRPVDVQALGADFYCFSGHKMYAPMGTGVLYGRAELLERTDPLLVGGGMVRHVNAEGPQKVFPAPALFEGGTPNIAGAVGLAAAVEYLTGIGMDQVAAHDAELTARAAAGLRGLDGVRVFGAQQPSGGLVSFGVDGLHPYDVGNHLSANGIMVRTGVHCAMPFVDSLGVVGTVRASFAVYNTPEEVDRLVETVATAEKGFWTNEHPNERFLSD</sequence>
<evidence type="ECO:0000256" key="3">
    <source>
        <dbReference type="ARBA" id="ARBA00012239"/>
    </source>
</evidence>
<proteinExistence type="inferred from homology"/>
<dbReference type="InterPro" id="IPR000192">
    <property type="entry name" value="Aminotrans_V_dom"/>
</dbReference>
<dbReference type="EC" id="2.8.1.7" evidence="3"/>
<dbReference type="Gene3D" id="3.90.1150.10">
    <property type="entry name" value="Aspartate Aminotransferase, domain 1"/>
    <property type="match status" value="1"/>
</dbReference>
<dbReference type="PANTHER" id="PTHR43586">
    <property type="entry name" value="CYSTEINE DESULFURASE"/>
    <property type="match status" value="1"/>
</dbReference>
<dbReference type="GO" id="GO:0006534">
    <property type="term" value="P:cysteine metabolic process"/>
    <property type="evidence" value="ECO:0007669"/>
    <property type="project" value="InterPro"/>
</dbReference>
<dbReference type="SUPFAM" id="SSF53383">
    <property type="entry name" value="PLP-dependent transferases"/>
    <property type="match status" value="1"/>
</dbReference>
<accession>A0A6I6N7Q5</accession>
<dbReference type="AlphaFoldDB" id="A0A6I6N7Q5"/>
<dbReference type="Pfam" id="PF00266">
    <property type="entry name" value="Aminotran_5"/>
    <property type="match status" value="1"/>
</dbReference>
<evidence type="ECO:0000313" key="8">
    <source>
        <dbReference type="EMBL" id="QHA04456.1"/>
    </source>
</evidence>
<dbReference type="KEGG" id="sbro:GQF42_15230"/>
<keyword evidence="5" id="KW-0663">Pyridoxal phosphate</keyword>
<dbReference type="Gene3D" id="3.40.640.10">
    <property type="entry name" value="Type I PLP-dependent aspartate aminotransferase-like (Major domain)"/>
    <property type="match status" value="1"/>
</dbReference>
<comment type="catalytic activity">
    <reaction evidence="6">
        <text>(sulfur carrier)-H + L-cysteine = (sulfur carrier)-SH + L-alanine</text>
        <dbReference type="Rhea" id="RHEA:43892"/>
        <dbReference type="Rhea" id="RHEA-COMP:14737"/>
        <dbReference type="Rhea" id="RHEA-COMP:14739"/>
        <dbReference type="ChEBI" id="CHEBI:29917"/>
        <dbReference type="ChEBI" id="CHEBI:35235"/>
        <dbReference type="ChEBI" id="CHEBI:57972"/>
        <dbReference type="ChEBI" id="CHEBI:64428"/>
        <dbReference type="EC" id="2.8.1.7"/>
    </reaction>
</comment>
<dbReference type="InterPro" id="IPR015422">
    <property type="entry name" value="PyrdxlP-dep_Trfase_small"/>
</dbReference>
<dbReference type="Proteomes" id="UP000436138">
    <property type="component" value="Chromosome"/>
</dbReference>
<evidence type="ECO:0000256" key="4">
    <source>
        <dbReference type="ARBA" id="ARBA00022679"/>
    </source>
</evidence>
<dbReference type="GO" id="GO:0031071">
    <property type="term" value="F:cysteine desulfurase activity"/>
    <property type="evidence" value="ECO:0007669"/>
    <property type="project" value="UniProtKB-EC"/>
</dbReference>
<dbReference type="PIRSF" id="PIRSF005572">
    <property type="entry name" value="NifS"/>
    <property type="match status" value="1"/>
</dbReference>
<evidence type="ECO:0000256" key="6">
    <source>
        <dbReference type="ARBA" id="ARBA00050776"/>
    </source>
</evidence>
<evidence type="ECO:0000259" key="7">
    <source>
        <dbReference type="Pfam" id="PF00266"/>
    </source>
</evidence>
<dbReference type="InterPro" id="IPR015421">
    <property type="entry name" value="PyrdxlP-dep_Trfase_major"/>
</dbReference>
<feature type="domain" description="Aminotransferase class V" evidence="7">
    <location>
        <begin position="23"/>
        <end position="392"/>
    </location>
</feature>
<comment type="similarity">
    <text evidence="2">Belongs to the class-V pyridoxal-phosphate-dependent aminotransferase family. Csd subfamily.</text>
</comment>
<dbReference type="GO" id="GO:0030170">
    <property type="term" value="F:pyridoxal phosphate binding"/>
    <property type="evidence" value="ECO:0007669"/>
    <property type="project" value="InterPro"/>
</dbReference>
<evidence type="ECO:0000256" key="1">
    <source>
        <dbReference type="ARBA" id="ARBA00001933"/>
    </source>
</evidence>
<protein>
    <recommendedName>
        <fullName evidence="3">cysteine desulfurase</fullName>
        <ecNumber evidence="3">2.8.1.7</ecNumber>
    </recommendedName>
</protein>
<dbReference type="EMBL" id="CP047020">
    <property type="protein sequence ID" value="QHA04456.1"/>
    <property type="molecule type" value="Genomic_DNA"/>
</dbReference>
<dbReference type="RefSeq" id="WP_158920181.1">
    <property type="nucleotide sequence ID" value="NZ_CP047020.1"/>
</dbReference>